<proteinExistence type="predicted"/>
<dbReference type="GO" id="GO:0080120">
    <property type="term" value="P:CAAX-box protein maturation"/>
    <property type="evidence" value="ECO:0007669"/>
    <property type="project" value="UniProtKB-ARBA"/>
</dbReference>
<dbReference type="PANTHER" id="PTHR39430">
    <property type="entry name" value="MEMBRANE-ASSOCIATED PROTEASE-RELATED"/>
    <property type="match status" value="1"/>
</dbReference>
<accession>A0AAE3YQP1</accession>
<gene>
    <name evidence="3" type="ORF">J2S41_003665</name>
</gene>
<keyword evidence="1" id="KW-1133">Transmembrane helix</keyword>
<keyword evidence="1" id="KW-0472">Membrane</keyword>
<keyword evidence="3" id="KW-0645">Protease</keyword>
<dbReference type="PANTHER" id="PTHR39430:SF1">
    <property type="entry name" value="PROTEASE"/>
    <property type="match status" value="1"/>
</dbReference>
<feature type="transmembrane region" description="Helical" evidence="1">
    <location>
        <begin position="38"/>
        <end position="58"/>
    </location>
</feature>
<sequence>MARSSWTVRLRFPLMLVGVFVILGVAQGTTAARQDDITWAVSAGFATAILAVVGYGLLSRWIERRRPTEVSVGGAVRWLIPGTVIGGGGFALVMLVIWQLGGWGTMTRGTWEGLAAMAGIMACVAVCEELLFRGVLLRIVAERFGGWVALLVSAPLFGVMHLINAGADPVGAIAITVTGGLLLGAAYLATRSLWLPIGIHFGLNAVQHAVFGVTTDADVLPDYSLYNTTLSGPELLTGGGNGPESSLVLILLLSVPTVALIWYAAATGRMRRVTAPSPQPVPARA</sequence>
<keyword evidence="3" id="KW-0378">Hydrolase</keyword>
<protein>
    <submittedName>
        <fullName evidence="3">Membrane protease YdiL (CAAX protease family)</fullName>
    </submittedName>
</protein>
<feature type="transmembrane region" description="Helical" evidence="1">
    <location>
        <begin position="246"/>
        <end position="265"/>
    </location>
</feature>
<comment type="caution">
    <text evidence="3">The sequence shown here is derived from an EMBL/GenBank/DDBJ whole genome shotgun (WGS) entry which is preliminary data.</text>
</comment>
<dbReference type="Proteomes" id="UP001183643">
    <property type="component" value="Unassembled WGS sequence"/>
</dbReference>
<dbReference type="EMBL" id="JAVDYB010000001">
    <property type="protein sequence ID" value="MDR7276887.1"/>
    <property type="molecule type" value="Genomic_DNA"/>
</dbReference>
<feature type="transmembrane region" description="Helical" evidence="1">
    <location>
        <begin position="169"/>
        <end position="188"/>
    </location>
</feature>
<dbReference type="InterPro" id="IPR003675">
    <property type="entry name" value="Rce1/LyrA-like_dom"/>
</dbReference>
<feature type="transmembrane region" description="Helical" evidence="1">
    <location>
        <begin position="193"/>
        <end position="213"/>
    </location>
</feature>
<dbReference type="RefSeq" id="WP_310369095.1">
    <property type="nucleotide sequence ID" value="NZ_JAVDYB010000001.1"/>
</dbReference>
<evidence type="ECO:0000259" key="2">
    <source>
        <dbReference type="Pfam" id="PF02517"/>
    </source>
</evidence>
<dbReference type="Pfam" id="PF02517">
    <property type="entry name" value="Rce1-like"/>
    <property type="match status" value="1"/>
</dbReference>
<feature type="transmembrane region" description="Helical" evidence="1">
    <location>
        <begin position="113"/>
        <end position="132"/>
    </location>
</feature>
<feature type="transmembrane region" description="Helical" evidence="1">
    <location>
        <begin position="78"/>
        <end position="101"/>
    </location>
</feature>
<reference evidence="3" key="1">
    <citation type="submission" date="2023-07" db="EMBL/GenBank/DDBJ databases">
        <title>Sequencing the genomes of 1000 actinobacteria strains.</title>
        <authorList>
            <person name="Klenk H.-P."/>
        </authorList>
    </citation>
    <scope>NUCLEOTIDE SEQUENCE</scope>
    <source>
        <strain evidence="3">DSM 44707</strain>
    </source>
</reference>
<keyword evidence="4" id="KW-1185">Reference proteome</keyword>
<evidence type="ECO:0000313" key="3">
    <source>
        <dbReference type="EMBL" id="MDR7276887.1"/>
    </source>
</evidence>
<dbReference type="GO" id="GO:0006508">
    <property type="term" value="P:proteolysis"/>
    <property type="evidence" value="ECO:0007669"/>
    <property type="project" value="UniProtKB-KW"/>
</dbReference>
<dbReference type="GO" id="GO:0004175">
    <property type="term" value="F:endopeptidase activity"/>
    <property type="evidence" value="ECO:0007669"/>
    <property type="project" value="UniProtKB-ARBA"/>
</dbReference>
<evidence type="ECO:0000313" key="4">
    <source>
        <dbReference type="Proteomes" id="UP001183643"/>
    </source>
</evidence>
<keyword evidence="1" id="KW-0812">Transmembrane</keyword>
<feature type="domain" description="CAAX prenyl protease 2/Lysostaphin resistance protein A-like" evidence="2">
    <location>
        <begin position="113"/>
        <end position="206"/>
    </location>
</feature>
<organism evidence="3 4">
    <name type="scientific">Catenuloplanes atrovinosus</name>
    <dbReference type="NCBI Taxonomy" id="137266"/>
    <lineage>
        <taxon>Bacteria</taxon>
        <taxon>Bacillati</taxon>
        <taxon>Actinomycetota</taxon>
        <taxon>Actinomycetes</taxon>
        <taxon>Micromonosporales</taxon>
        <taxon>Micromonosporaceae</taxon>
        <taxon>Catenuloplanes</taxon>
    </lineage>
</organism>
<dbReference type="AlphaFoldDB" id="A0AAE3YQP1"/>
<name>A0AAE3YQP1_9ACTN</name>
<evidence type="ECO:0000256" key="1">
    <source>
        <dbReference type="SAM" id="Phobius"/>
    </source>
</evidence>
<feature type="transmembrane region" description="Helical" evidence="1">
    <location>
        <begin position="144"/>
        <end position="163"/>
    </location>
</feature>